<gene>
    <name evidence="7" type="ORF">HGT73_05765</name>
</gene>
<dbReference type="Pfam" id="PF00497">
    <property type="entry name" value="SBP_bac_3"/>
    <property type="match status" value="1"/>
</dbReference>
<comment type="caution">
    <text evidence="7">The sequence shown here is derived from an EMBL/GenBank/DDBJ whole genome shotgun (WGS) entry which is preliminary data.</text>
</comment>
<dbReference type="EMBL" id="JABBFO010000003">
    <property type="protein sequence ID" value="MBT0726895.1"/>
    <property type="molecule type" value="Genomic_DNA"/>
</dbReference>
<feature type="domain" description="Solute-binding protein family 3/N-terminal" evidence="6">
    <location>
        <begin position="30"/>
        <end position="259"/>
    </location>
</feature>
<name>A0ABS5T3H2_9GAMM</name>
<evidence type="ECO:0000256" key="1">
    <source>
        <dbReference type="ARBA" id="ARBA00004196"/>
    </source>
</evidence>
<evidence type="ECO:0000256" key="3">
    <source>
        <dbReference type="ARBA" id="ARBA00022729"/>
    </source>
</evidence>
<dbReference type="Gene3D" id="3.40.190.10">
    <property type="entry name" value="Periplasmic binding protein-like II"/>
    <property type="match status" value="2"/>
</dbReference>
<organism evidence="7 8">
    <name type="scientific">Rosenbergiella australiborealis</name>
    <dbReference type="NCBI Taxonomy" id="1544696"/>
    <lineage>
        <taxon>Bacteria</taxon>
        <taxon>Pseudomonadati</taxon>
        <taxon>Pseudomonadota</taxon>
        <taxon>Gammaproteobacteria</taxon>
        <taxon>Enterobacterales</taxon>
        <taxon>Erwiniaceae</taxon>
        <taxon>Rosenbergiella</taxon>
    </lineage>
</organism>
<comment type="similarity">
    <text evidence="2 4">Belongs to the bacterial solute-binding protein 3 family.</text>
</comment>
<proteinExistence type="inferred from homology"/>
<accession>A0ABS5T3H2</accession>
<dbReference type="CDD" id="cd01004">
    <property type="entry name" value="PBP2_MidA_like"/>
    <property type="match status" value="1"/>
</dbReference>
<keyword evidence="3 5" id="KW-0732">Signal</keyword>
<keyword evidence="8" id="KW-1185">Reference proteome</keyword>
<dbReference type="SMART" id="SM00062">
    <property type="entry name" value="PBPb"/>
    <property type="match status" value="1"/>
</dbReference>
<evidence type="ECO:0000313" key="8">
    <source>
        <dbReference type="Proteomes" id="UP000786875"/>
    </source>
</evidence>
<evidence type="ECO:0000256" key="5">
    <source>
        <dbReference type="SAM" id="SignalP"/>
    </source>
</evidence>
<evidence type="ECO:0000313" key="7">
    <source>
        <dbReference type="EMBL" id="MBT0726895.1"/>
    </source>
</evidence>
<evidence type="ECO:0000259" key="6">
    <source>
        <dbReference type="SMART" id="SM00062"/>
    </source>
</evidence>
<dbReference type="Proteomes" id="UP000786875">
    <property type="component" value="Unassembled WGS sequence"/>
</dbReference>
<reference evidence="7 8" key="1">
    <citation type="submission" date="2020-04" db="EMBL/GenBank/DDBJ databases">
        <title>Genome sequencing of Rosenbergiella species.</title>
        <authorList>
            <person name="Alvarez-Perez S."/>
            <person name="Lievens B."/>
        </authorList>
    </citation>
    <scope>NUCLEOTIDE SEQUENCE [LARGE SCALE GENOMIC DNA]</scope>
    <source>
        <strain evidence="7 8">CdVSA20.1</strain>
    </source>
</reference>
<dbReference type="RefSeq" id="WP_214212735.1">
    <property type="nucleotide sequence ID" value="NZ_JABBFO010000003.1"/>
</dbReference>
<evidence type="ECO:0000256" key="2">
    <source>
        <dbReference type="ARBA" id="ARBA00010333"/>
    </source>
</evidence>
<feature type="chain" id="PRO_5046425778" evidence="5">
    <location>
        <begin position="24"/>
        <end position="273"/>
    </location>
</feature>
<dbReference type="PROSITE" id="PS01039">
    <property type="entry name" value="SBP_BACTERIAL_3"/>
    <property type="match status" value="1"/>
</dbReference>
<evidence type="ECO:0000256" key="4">
    <source>
        <dbReference type="RuleBase" id="RU003744"/>
    </source>
</evidence>
<dbReference type="InterPro" id="IPR001638">
    <property type="entry name" value="Solute-binding_3/MltF_N"/>
</dbReference>
<dbReference type="InterPro" id="IPR018313">
    <property type="entry name" value="SBP_3_CS"/>
</dbReference>
<dbReference type="PANTHER" id="PTHR35936">
    <property type="entry name" value="MEMBRANE-BOUND LYTIC MUREIN TRANSGLYCOSYLASE F"/>
    <property type="match status" value="1"/>
</dbReference>
<comment type="subcellular location">
    <subcellularLocation>
        <location evidence="1">Cell envelope</location>
    </subcellularLocation>
</comment>
<dbReference type="SUPFAM" id="SSF53850">
    <property type="entry name" value="Periplasmic binding protein-like II"/>
    <property type="match status" value="1"/>
</dbReference>
<feature type="signal peptide" evidence="5">
    <location>
        <begin position="1"/>
        <end position="23"/>
    </location>
</feature>
<protein>
    <submittedName>
        <fullName evidence="7">ABC transporter substrate-binding protein</fullName>
    </submittedName>
</protein>
<sequence>MKKTLKLAVISSVAMWVSFNASAEFLQPAKIVAGSDITFAPYEYMDQGKPAGFDIEMLSGIAKQLNRQVVSVDTRFPNLIPGLRGKRFDVTNSAMYITPERLKVIDMVPYLKTGQQILSLANAAYQPKTPAEFCGHKVGTMAGSSFLQHLQNFSDTQCVKQGKPPIQISEYPTDPQTTQALLSHAVDAQITDVAVAQAAVKKLPGKVTVTSTQLLYPVLMGIGVRKDAPDVKAAITDGLNKFRKTPEYQQLFARYHFTAPTEQEIQSLSASAE</sequence>